<reference evidence="3 4" key="1">
    <citation type="journal article" date="2012" name="Sci. Rep.">
        <title>Genomic perspectives on the evolution of fungal entomopathogenicity in Beauveria bassiana.</title>
        <authorList>
            <person name="Xiao G."/>
            <person name="Ying S.H."/>
            <person name="Zheng P."/>
            <person name="Wang Z.L."/>
            <person name="Zhang S."/>
            <person name="Xie X.Q."/>
            <person name="Shang Y."/>
            <person name="St Leger R.J."/>
            <person name="Zhao G.P."/>
            <person name="Wang C."/>
            <person name="Feng M.G."/>
        </authorList>
    </citation>
    <scope>NUCLEOTIDE SEQUENCE [LARGE SCALE GENOMIC DNA]</scope>
    <source>
        <strain evidence="3 4">ARSEF 2860</strain>
    </source>
</reference>
<dbReference type="PROSITE" id="PS00463">
    <property type="entry name" value="ZN2_CY6_FUNGAL_1"/>
    <property type="match status" value="1"/>
</dbReference>
<dbReference type="GO" id="GO:0008270">
    <property type="term" value="F:zinc ion binding"/>
    <property type="evidence" value="ECO:0007669"/>
    <property type="project" value="InterPro"/>
</dbReference>
<dbReference type="GO" id="GO:0000981">
    <property type="term" value="F:DNA-binding transcription factor activity, RNA polymerase II-specific"/>
    <property type="evidence" value="ECO:0007669"/>
    <property type="project" value="InterPro"/>
</dbReference>
<dbReference type="HOGENOM" id="CLU_569833_0_0_1"/>
<dbReference type="InterPro" id="IPR001138">
    <property type="entry name" value="Zn2Cys6_DnaBD"/>
</dbReference>
<dbReference type="GeneID" id="19891337"/>
<feature type="domain" description="Zn(2)-C6 fungal-type" evidence="2">
    <location>
        <begin position="208"/>
        <end position="238"/>
    </location>
</feature>
<evidence type="ECO:0000256" key="1">
    <source>
        <dbReference type="ARBA" id="ARBA00023242"/>
    </source>
</evidence>
<protein>
    <recommendedName>
        <fullName evidence="2">Zn(2)-C6 fungal-type domain-containing protein</fullName>
    </recommendedName>
</protein>
<evidence type="ECO:0000259" key="2">
    <source>
        <dbReference type="PROSITE" id="PS00463"/>
    </source>
</evidence>
<dbReference type="RefSeq" id="XP_008601644.1">
    <property type="nucleotide sequence ID" value="XM_008603422.1"/>
</dbReference>
<evidence type="ECO:0000313" key="3">
    <source>
        <dbReference type="EMBL" id="EJP62780.1"/>
    </source>
</evidence>
<dbReference type="AlphaFoldDB" id="J4VWL3"/>
<evidence type="ECO:0000313" key="4">
    <source>
        <dbReference type="Proteomes" id="UP000002762"/>
    </source>
</evidence>
<keyword evidence="1" id="KW-0539">Nucleus</keyword>
<sequence length="479" mass="53974">MDTSLVPSAFSFLKSLKNLSSQFEKGSIATVPDNATIGDLPLAVWRNKRYVLEESLSRKGSKGRKSWIKLHGLFVVELDANDSPLSAYWVCRLCDVKSQAVFFAASATTSAADHLRKVFEGSPVADSDPSTDESERAKRPRLQYSAVRICWLHHLCGDVFMGRRKSSESDVTKVMPVVCVVLNIQTMASNVTAAGKKVELGYPRVSTACSYCRRLKSRCVRGTEARCERCQHLERMDCDSGPKGEHQLQVDSIINHLLKTYPVISVDELHGQDTHERTYLDLRIIVTAIAQLSLKGQAVNRAKDSYPRLCFWKARDYDLSIERSVPRIQVLSLILLFEQGRGLSDSSTRDALHRACQVMLKIKFSSSLTADEWHNPGLFNVWIVLSAAILLLKYGLDSYIATYLIQRSETDKEVAILERYFDLPYPPADQLEQRFGNIGTATQYTQRVQSMHERYLPLQVESRQGAALRASEPRPLRPI</sequence>
<organism evidence="3 4">
    <name type="scientific">Beauveria bassiana (strain ARSEF 2860)</name>
    <name type="common">White muscardine disease fungus</name>
    <name type="synonym">Tritirachium shiotae</name>
    <dbReference type="NCBI Taxonomy" id="655819"/>
    <lineage>
        <taxon>Eukaryota</taxon>
        <taxon>Fungi</taxon>
        <taxon>Dikarya</taxon>
        <taxon>Ascomycota</taxon>
        <taxon>Pezizomycotina</taxon>
        <taxon>Sordariomycetes</taxon>
        <taxon>Hypocreomycetidae</taxon>
        <taxon>Hypocreales</taxon>
        <taxon>Cordycipitaceae</taxon>
        <taxon>Beauveria</taxon>
    </lineage>
</organism>
<dbReference type="InParanoid" id="J4VWL3"/>
<dbReference type="EMBL" id="JH725182">
    <property type="protein sequence ID" value="EJP62780.1"/>
    <property type="molecule type" value="Genomic_DNA"/>
</dbReference>
<dbReference type="Proteomes" id="UP000002762">
    <property type="component" value="Unassembled WGS sequence"/>
</dbReference>
<proteinExistence type="predicted"/>
<name>J4VWL3_BEAB2</name>
<gene>
    <name evidence="3" type="ORF">BBA_08325</name>
</gene>
<accession>J4VWL3</accession>
<keyword evidence="4" id="KW-1185">Reference proteome</keyword>